<dbReference type="Proteomes" id="UP000693996">
    <property type="component" value="Chromosome"/>
</dbReference>
<evidence type="ECO:0000256" key="1">
    <source>
        <dbReference type="ARBA" id="ARBA00001460"/>
    </source>
</evidence>
<evidence type="ECO:0000256" key="4">
    <source>
        <dbReference type="ARBA" id="ARBA00022490"/>
    </source>
</evidence>
<gene>
    <name evidence="10 11" type="primary">hisE</name>
    <name evidence="11" type="ORF">MYVALT_E_00510</name>
</gene>
<comment type="similarity">
    <text evidence="10">Belongs to the PRA-PH family.</text>
</comment>
<evidence type="ECO:0000313" key="12">
    <source>
        <dbReference type="Proteomes" id="UP000693996"/>
    </source>
</evidence>
<dbReference type="RefSeq" id="WP_216797189.1">
    <property type="nucleotide sequence ID" value="NZ_OU343031.1"/>
</dbReference>
<evidence type="ECO:0000256" key="6">
    <source>
        <dbReference type="ARBA" id="ARBA00022741"/>
    </source>
</evidence>
<evidence type="ECO:0000256" key="2">
    <source>
        <dbReference type="ARBA" id="ARBA00004496"/>
    </source>
</evidence>
<dbReference type="InterPro" id="IPR008179">
    <property type="entry name" value="HisE"/>
</dbReference>
<dbReference type="PANTHER" id="PTHR42945">
    <property type="entry name" value="HISTIDINE BIOSYNTHESIS BIFUNCTIONAL PROTEIN"/>
    <property type="match status" value="1"/>
</dbReference>
<keyword evidence="9 10" id="KW-0368">Histidine biosynthesis</keyword>
<dbReference type="KEGG" id="vtr:MYVALT_E_00510"/>
<dbReference type="GO" id="GO:0000105">
    <property type="term" value="P:L-histidine biosynthetic process"/>
    <property type="evidence" value="ECO:0007669"/>
    <property type="project" value="UniProtKB-UniRule"/>
</dbReference>
<protein>
    <recommendedName>
        <fullName evidence="10">Phosphoribosyl-ATP pyrophosphatase</fullName>
        <shortName evidence="10">PRA-PH</shortName>
        <ecNumber evidence="10">3.6.1.31</ecNumber>
    </recommendedName>
</protein>
<evidence type="ECO:0000256" key="10">
    <source>
        <dbReference type="HAMAP-Rule" id="MF_01020"/>
    </source>
</evidence>
<comment type="pathway">
    <text evidence="3 10">Amino-acid biosynthesis; L-histidine biosynthesis; L-histidine from 5-phospho-alpha-D-ribose 1-diphosphate: step 2/9.</text>
</comment>
<dbReference type="PANTHER" id="PTHR42945:SF9">
    <property type="entry name" value="HISTIDINE BIOSYNTHESIS BIFUNCTIONAL PROTEIN HISIE"/>
    <property type="match status" value="1"/>
</dbReference>
<evidence type="ECO:0000313" key="11">
    <source>
        <dbReference type="EMBL" id="CAG7603253.1"/>
    </source>
</evidence>
<dbReference type="Pfam" id="PF01503">
    <property type="entry name" value="PRA-PH"/>
    <property type="match status" value="1"/>
</dbReference>
<keyword evidence="6 10" id="KW-0547">Nucleotide-binding</keyword>
<dbReference type="AlphaFoldDB" id="A0A916JU72"/>
<evidence type="ECO:0000256" key="9">
    <source>
        <dbReference type="ARBA" id="ARBA00023102"/>
    </source>
</evidence>
<comment type="subcellular location">
    <subcellularLocation>
        <location evidence="2 10">Cytoplasm</location>
    </subcellularLocation>
</comment>
<keyword evidence="12" id="KW-1185">Reference proteome</keyword>
<evidence type="ECO:0000256" key="3">
    <source>
        <dbReference type="ARBA" id="ARBA00005204"/>
    </source>
</evidence>
<accession>A0A916JU72</accession>
<dbReference type="GO" id="GO:0004636">
    <property type="term" value="F:phosphoribosyl-ATP diphosphatase activity"/>
    <property type="evidence" value="ECO:0007669"/>
    <property type="project" value="UniProtKB-UniRule"/>
</dbReference>
<dbReference type="HAMAP" id="MF_01020">
    <property type="entry name" value="HisE"/>
    <property type="match status" value="1"/>
</dbReference>
<keyword evidence="5 10" id="KW-0028">Amino-acid biosynthesis</keyword>
<dbReference type="InterPro" id="IPR021130">
    <property type="entry name" value="PRib-ATP_PPHydrolase-like"/>
</dbReference>
<keyword evidence="7 10" id="KW-0378">Hydrolase</keyword>
<dbReference type="NCBIfam" id="TIGR03188">
    <property type="entry name" value="histidine_hisI"/>
    <property type="match status" value="1"/>
</dbReference>
<dbReference type="GO" id="GO:0005524">
    <property type="term" value="F:ATP binding"/>
    <property type="evidence" value="ECO:0007669"/>
    <property type="project" value="UniProtKB-KW"/>
</dbReference>
<keyword evidence="4 10" id="KW-0963">Cytoplasm</keyword>
<comment type="catalytic activity">
    <reaction evidence="1 10">
        <text>1-(5-phospho-beta-D-ribosyl)-ATP + H2O = 1-(5-phospho-beta-D-ribosyl)-5'-AMP + diphosphate + H(+)</text>
        <dbReference type="Rhea" id="RHEA:22828"/>
        <dbReference type="ChEBI" id="CHEBI:15377"/>
        <dbReference type="ChEBI" id="CHEBI:15378"/>
        <dbReference type="ChEBI" id="CHEBI:33019"/>
        <dbReference type="ChEBI" id="CHEBI:59457"/>
        <dbReference type="ChEBI" id="CHEBI:73183"/>
        <dbReference type="EC" id="3.6.1.31"/>
    </reaction>
</comment>
<proteinExistence type="inferred from homology"/>
<reference evidence="11" key="1">
    <citation type="submission" date="2021-06" db="EMBL/GenBank/DDBJ databases">
        <authorList>
            <person name="Szabo G."/>
        </authorList>
    </citation>
    <scope>NUCLEOTIDE SEQUENCE</scope>
    <source>
        <strain evidence="11">MYVALT</strain>
    </source>
</reference>
<evidence type="ECO:0000256" key="5">
    <source>
        <dbReference type="ARBA" id="ARBA00022605"/>
    </source>
</evidence>
<organism evidence="11 12">
    <name type="scientific">Candidatus Vallotiella hemipterorum</name>
    <dbReference type="NCBI Taxonomy" id="1177213"/>
    <lineage>
        <taxon>Bacteria</taxon>
        <taxon>Pseudomonadati</taxon>
        <taxon>Pseudomonadota</taxon>
        <taxon>Betaproteobacteria</taxon>
        <taxon>Burkholderiales</taxon>
        <taxon>Burkholderiaceae</taxon>
        <taxon>Candidatus Vallotiella</taxon>
    </lineage>
</organism>
<evidence type="ECO:0000256" key="8">
    <source>
        <dbReference type="ARBA" id="ARBA00022840"/>
    </source>
</evidence>
<dbReference type="EC" id="3.6.1.31" evidence="10"/>
<name>A0A916JU72_9BURK</name>
<dbReference type="GO" id="GO:0005737">
    <property type="term" value="C:cytoplasm"/>
    <property type="evidence" value="ECO:0007669"/>
    <property type="project" value="UniProtKB-SubCell"/>
</dbReference>
<dbReference type="EMBL" id="OU343031">
    <property type="protein sequence ID" value="CAG7603253.1"/>
    <property type="molecule type" value="Genomic_DNA"/>
</dbReference>
<sequence>MTYDTKPILDKATNASSPLDVRYTQDNIFMRLTKIIDSHKGGDPKSSYVAQLFHKGADEILKKVGEEAIEVVMAAKDAHLPHSRENLIKEVADLWFHSLIMLSYYGVKPNNVLAELQRREGLSGIEEKALRKSVRATE</sequence>
<evidence type="ECO:0000256" key="7">
    <source>
        <dbReference type="ARBA" id="ARBA00022801"/>
    </source>
</evidence>
<keyword evidence="8 10" id="KW-0067">ATP-binding</keyword>
<dbReference type="CDD" id="cd11534">
    <property type="entry name" value="NTP-PPase_HisIE_like"/>
    <property type="match status" value="1"/>
</dbReference>
<dbReference type="NCBIfam" id="NF001611">
    <property type="entry name" value="PRK00400.1-3"/>
    <property type="match status" value="1"/>
</dbReference>